<dbReference type="GO" id="GO:0006508">
    <property type="term" value="P:proteolysis"/>
    <property type="evidence" value="ECO:0007669"/>
    <property type="project" value="UniProtKB-KW"/>
</dbReference>
<keyword evidence="3" id="KW-0963">Cytoplasm</keyword>
<dbReference type="OMA" id="CTALQWM"/>
<comment type="cofactor">
    <cofactor evidence="11">
        <name>Zn(2+)</name>
        <dbReference type="ChEBI" id="CHEBI:29105"/>
    </cofactor>
    <text evidence="11">Binds 1 zinc ion per subunit.</text>
</comment>
<evidence type="ECO:0000256" key="9">
    <source>
        <dbReference type="PIRSR" id="PIRSR634015-1"/>
    </source>
</evidence>
<protein>
    <submittedName>
        <fullName evidence="13">Leukotriene A-4 hydrolase/aminopeptidase</fullName>
    </submittedName>
</protein>
<keyword evidence="4" id="KW-0645">Protease</keyword>
<dbReference type="Pfam" id="PF09127">
    <property type="entry name" value="Leuk-A4-hydro_C"/>
    <property type="match status" value="1"/>
</dbReference>
<dbReference type="OrthoDB" id="79562at2759"/>
<keyword evidence="5 11" id="KW-0479">Metal-binding</keyword>
<evidence type="ECO:0000256" key="8">
    <source>
        <dbReference type="ARBA" id="ARBA00023049"/>
    </source>
</evidence>
<keyword evidence="7 11" id="KW-0862">Zinc</keyword>
<dbReference type="InterPro" id="IPR049980">
    <property type="entry name" value="LTA4H_cat"/>
</dbReference>
<comment type="subcellular location">
    <subcellularLocation>
        <location evidence="1">Cytoplasm</location>
    </subcellularLocation>
</comment>
<keyword evidence="8" id="KW-0482">Metalloprotease</keyword>
<evidence type="ECO:0000256" key="7">
    <source>
        <dbReference type="ARBA" id="ARBA00022833"/>
    </source>
</evidence>
<feature type="active site" description="Proton acceptor" evidence="9">
    <location>
        <position position="301"/>
    </location>
</feature>
<feature type="binding site" evidence="11">
    <location>
        <position position="323"/>
    </location>
    <ligand>
        <name>Zn(2+)</name>
        <dbReference type="ChEBI" id="CHEBI:29105"/>
        <note>catalytic</note>
    </ligand>
</feature>
<dbReference type="InterPro" id="IPR014782">
    <property type="entry name" value="Peptidase_M1_dom"/>
</dbReference>
<dbReference type="Gene3D" id="1.25.40.320">
    <property type="entry name" value="Peptidase M1, leukotriene A4 hydrolase/aminopeptidase C-terminal domain"/>
    <property type="match status" value="1"/>
</dbReference>
<evidence type="ECO:0000259" key="12">
    <source>
        <dbReference type="SMART" id="SM01263"/>
    </source>
</evidence>
<keyword evidence="6 13" id="KW-0378">Hydrolase</keyword>
<dbReference type="SMART" id="SM01263">
    <property type="entry name" value="Leuk-A4-hydro_C"/>
    <property type="match status" value="1"/>
</dbReference>
<dbReference type="FunFam" id="3.30.2010.30:FF:000001">
    <property type="entry name" value="Leukotriene A(4) hydrolase"/>
    <property type="match status" value="1"/>
</dbReference>
<dbReference type="InterPro" id="IPR027268">
    <property type="entry name" value="Peptidase_M4/M1_CTD_sf"/>
</dbReference>
<dbReference type="InterPro" id="IPR038502">
    <property type="entry name" value="M1_LTA-4_hydro/amino_C_sf"/>
</dbReference>
<dbReference type="CDD" id="cd09599">
    <property type="entry name" value="M1_LTA4H"/>
    <property type="match status" value="1"/>
</dbReference>
<feature type="binding site" evidence="10">
    <location>
        <begin position="574"/>
        <end position="576"/>
    </location>
    <ligand>
        <name>a peptide</name>
        <dbReference type="ChEBI" id="CHEBI:60466"/>
    </ligand>
</feature>
<feature type="binding site" evidence="11">
    <location>
        <position position="300"/>
    </location>
    <ligand>
        <name>Zn(2+)</name>
        <dbReference type="ChEBI" id="CHEBI:29105"/>
        <note>catalytic</note>
    </ligand>
</feature>
<dbReference type="Gene3D" id="2.60.40.1730">
    <property type="entry name" value="tricorn interacting facor f3 domain"/>
    <property type="match status" value="1"/>
</dbReference>
<dbReference type="SUPFAM" id="SSF63737">
    <property type="entry name" value="Leukotriene A4 hydrolase N-terminal domain"/>
    <property type="match status" value="1"/>
</dbReference>
<gene>
    <name evidence="13" type="ORF">AMAG_07733</name>
</gene>
<dbReference type="InterPro" id="IPR034015">
    <property type="entry name" value="M1_LTA4H"/>
</dbReference>
<evidence type="ECO:0000256" key="3">
    <source>
        <dbReference type="ARBA" id="ARBA00022490"/>
    </source>
</evidence>
<evidence type="ECO:0000256" key="6">
    <source>
        <dbReference type="ARBA" id="ARBA00022801"/>
    </source>
</evidence>
<evidence type="ECO:0000256" key="1">
    <source>
        <dbReference type="ARBA" id="ARBA00004496"/>
    </source>
</evidence>
<sequence>MARICPDDPNSFANTDVAHTTHIDLHLQADFDQKILHGSVTLTIELAKGADEVVLDTSFIDIQGAALVNENDCVPLEYELHERDAKFGSALAIKLPEGTADEDTTVLIRVEYATTDKCTAGQWLAPEQTVGGVHPYFFTQCQAIHARSLLPCQDTPSLKVTYSASITVAAPLRALMSALQEGESDVSEHGLRTFVFRQPTKIPCYLIAMAVGNLEGIEVGPRSTVYSEPEMVEAAAAEFSEVEKIIEVGEKLVMPYEWGRYDLLVLPSSFPYGGMENPCLTFVTPTLLAGDKSLVDVIVHEFAHSYAGNLVTSKNWQNFWLNEGWTVFLERKFIAELHGEPHRQFGAILGQRALREAIDHYGEDHPFTCLWIKLDGEDPDDSFSSVPYEKGFSLLYYLEQLLGEEAFAMYTKAYFKNFAGKSIDTEEWKQFLFDFMDHYFGQEKIDLLKKVDWDAWLHQPGQPPVANHYDETLARQCIDLADRWDAARSSEDALEEFSEGDIADFTSPQVVVFLEKLGAKDPFPHTHIAKMDELYKLTDSHNGEIRLRWHTICLQASYKPIYPHVAQFLSEVGRMKYVRPLFRLLDKAEDGHDLAIETFDKLRKTYHPICATMVAKDLNVE</sequence>
<proteinExistence type="inferred from homology"/>
<name>A0A0L0SJ47_ALLM3</name>
<feature type="binding site" evidence="10">
    <location>
        <begin position="271"/>
        <end position="276"/>
    </location>
    <ligand>
        <name>a peptide</name>
        <dbReference type="ChEBI" id="CHEBI:60466"/>
    </ligand>
</feature>
<dbReference type="InterPro" id="IPR015211">
    <property type="entry name" value="Peptidase_M1_C"/>
</dbReference>
<dbReference type="eggNOG" id="KOG1047">
    <property type="taxonomic scope" value="Eukaryota"/>
</dbReference>
<evidence type="ECO:0000256" key="11">
    <source>
        <dbReference type="PIRSR" id="PIRSR634015-3"/>
    </source>
</evidence>
<dbReference type="Proteomes" id="UP000054350">
    <property type="component" value="Unassembled WGS sequence"/>
</dbReference>
<dbReference type="GO" id="GO:0070006">
    <property type="term" value="F:metalloaminopeptidase activity"/>
    <property type="evidence" value="ECO:0007669"/>
    <property type="project" value="UniProtKB-ARBA"/>
</dbReference>
<dbReference type="FunFam" id="2.60.40.1730:FF:000004">
    <property type="entry name" value="Leukotriene A(4) hydrolase"/>
    <property type="match status" value="1"/>
</dbReference>
<dbReference type="GO" id="GO:0005829">
    <property type="term" value="C:cytosol"/>
    <property type="evidence" value="ECO:0007669"/>
    <property type="project" value="TreeGrafter"/>
</dbReference>
<dbReference type="InterPro" id="IPR001930">
    <property type="entry name" value="Peptidase_M1"/>
</dbReference>
<dbReference type="Pfam" id="PF17900">
    <property type="entry name" value="Peptidase_M1_N"/>
    <property type="match status" value="1"/>
</dbReference>
<keyword evidence="14" id="KW-1185">Reference proteome</keyword>
<keyword evidence="13" id="KW-0031">Aminopeptidase</keyword>
<evidence type="ECO:0000256" key="4">
    <source>
        <dbReference type="ARBA" id="ARBA00022670"/>
    </source>
</evidence>
<dbReference type="InterPro" id="IPR042097">
    <property type="entry name" value="Aminopeptidase_N-like_N_sf"/>
</dbReference>
<dbReference type="FunFam" id="1.10.390.10:FF:000003">
    <property type="entry name" value="Leukotriene A(4) hydrolase"/>
    <property type="match status" value="1"/>
</dbReference>
<dbReference type="AlphaFoldDB" id="A0A0L0SJ47"/>
<dbReference type="GO" id="GO:0004301">
    <property type="term" value="F:epoxide hydrolase activity"/>
    <property type="evidence" value="ECO:0007669"/>
    <property type="project" value="TreeGrafter"/>
</dbReference>
<dbReference type="EMBL" id="GG745340">
    <property type="protein sequence ID" value="KNE62521.1"/>
    <property type="molecule type" value="Genomic_DNA"/>
</dbReference>
<dbReference type="FunFam" id="1.25.40.320:FF:000001">
    <property type="entry name" value="Leukotriene A(4) hydrolase"/>
    <property type="match status" value="1"/>
</dbReference>
<dbReference type="VEuPathDB" id="FungiDB:AMAG_07733"/>
<dbReference type="InterPro" id="IPR016024">
    <property type="entry name" value="ARM-type_fold"/>
</dbReference>
<feature type="domain" description="Peptidase M1 leukotriene A4 hydrolase/aminopeptidase C-terminal" evidence="12">
    <location>
        <begin position="472"/>
        <end position="618"/>
    </location>
</feature>
<dbReference type="InterPro" id="IPR045357">
    <property type="entry name" value="Aminopeptidase_N-like_N"/>
</dbReference>
<dbReference type="Gene3D" id="1.10.390.10">
    <property type="entry name" value="Neutral Protease Domain 2"/>
    <property type="match status" value="1"/>
</dbReference>
<evidence type="ECO:0000256" key="10">
    <source>
        <dbReference type="PIRSR" id="PIRSR634015-2"/>
    </source>
</evidence>
<organism evidence="13 14">
    <name type="scientific">Allomyces macrogynus (strain ATCC 38327)</name>
    <name type="common">Allomyces javanicus var. macrogynus</name>
    <dbReference type="NCBI Taxonomy" id="578462"/>
    <lineage>
        <taxon>Eukaryota</taxon>
        <taxon>Fungi</taxon>
        <taxon>Fungi incertae sedis</taxon>
        <taxon>Blastocladiomycota</taxon>
        <taxon>Blastocladiomycetes</taxon>
        <taxon>Blastocladiales</taxon>
        <taxon>Blastocladiaceae</taxon>
        <taxon>Allomyces</taxon>
    </lineage>
</organism>
<reference evidence="13 14" key="1">
    <citation type="submission" date="2009-11" db="EMBL/GenBank/DDBJ databases">
        <title>Annotation of Allomyces macrogynus ATCC 38327.</title>
        <authorList>
            <consortium name="The Broad Institute Genome Sequencing Platform"/>
            <person name="Russ C."/>
            <person name="Cuomo C."/>
            <person name="Burger G."/>
            <person name="Gray M.W."/>
            <person name="Holland P.W.H."/>
            <person name="King N."/>
            <person name="Lang F.B.F."/>
            <person name="Roger A.J."/>
            <person name="Ruiz-Trillo I."/>
            <person name="Young S.K."/>
            <person name="Zeng Q."/>
            <person name="Gargeya S."/>
            <person name="Fitzgerald M."/>
            <person name="Haas B."/>
            <person name="Abouelleil A."/>
            <person name="Alvarado L."/>
            <person name="Arachchi H.M."/>
            <person name="Berlin A."/>
            <person name="Chapman S.B."/>
            <person name="Gearin G."/>
            <person name="Goldberg J."/>
            <person name="Griggs A."/>
            <person name="Gujja S."/>
            <person name="Hansen M."/>
            <person name="Heiman D."/>
            <person name="Howarth C."/>
            <person name="Larimer J."/>
            <person name="Lui A."/>
            <person name="MacDonald P.J.P."/>
            <person name="McCowen C."/>
            <person name="Montmayeur A."/>
            <person name="Murphy C."/>
            <person name="Neiman D."/>
            <person name="Pearson M."/>
            <person name="Priest M."/>
            <person name="Roberts A."/>
            <person name="Saif S."/>
            <person name="Shea T."/>
            <person name="Sisk P."/>
            <person name="Stolte C."/>
            <person name="Sykes S."/>
            <person name="Wortman J."/>
            <person name="Nusbaum C."/>
            <person name="Birren B."/>
        </authorList>
    </citation>
    <scope>NUCLEOTIDE SEQUENCE [LARGE SCALE GENOMIC DNA]</scope>
    <source>
        <strain evidence="13 14">ATCC 38327</strain>
    </source>
</reference>
<dbReference type="Gene3D" id="3.30.2010.30">
    <property type="match status" value="1"/>
</dbReference>
<reference evidence="14" key="2">
    <citation type="submission" date="2009-11" db="EMBL/GenBank/DDBJ databases">
        <title>The Genome Sequence of Allomyces macrogynus strain ATCC 38327.</title>
        <authorList>
            <consortium name="The Broad Institute Genome Sequencing Platform"/>
            <person name="Russ C."/>
            <person name="Cuomo C."/>
            <person name="Shea T."/>
            <person name="Young S.K."/>
            <person name="Zeng Q."/>
            <person name="Koehrsen M."/>
            <person name="Haas B."/>
            <person name="Borodovsky M."/>
            <person name="Guigo R."/>
            <person name="Alvarado L."/>
            <person name="Berlin A."/>
            <person name="Borenstein D."/>
            <person name="Chen Z."/>
            <person name="Engels R."/>
            <person name="Freedman E."/>
            <person name="Gellesch M."/>
            <person name="Goldberg J."/>
            <person name="Griggs A."/>
            <person name="Gujja S."/>
            <person name="Heiman D."/>
            <person name="Hepburn T."/>
            <person name="Howarth C."/>
            <person name="Jen D."/>
            <person name="Larson L."/>
            <person name="Lewis B."/>
            <person name="Mehta T."/>
            <person name="Park D."/>
            <person name="Pearson M."/>
            <person name="Roberts A."/>
            <person name="Saif S."/>
            <person name="Shenoy N."/>
            <person name="Sisk P."/>
            <person name="Stolte C."/>
            <person name="Sykes S."/>
            <person name="Walk T."/>
            <person name="White J."/>
            <person name="Yandava C."/>
            <person name="Burger G."/>
            <person name="Gray M.W."/>
            <person name="Holland P.W.H."/>
            <person name="King N."/>
            <person name="Lang F.B.F."/>
            <person name="Roger A.J."/>
            <person name="Ruiz-Trillo I."/>
            <person name="Lander E."/>
            <person name="Nusbaum C."/>
        </authorList>
    </citation>
    <scope>NUCLEOTIDE SEQUENCE [LARGE SCALE GENOMIC DNA]</scope>
    <source>
        <strain evidence="14">ATCC 38327</strain>
    </source>
</reference>
<evidence type="ECO:0000313" key="13">
    <source>
        <dbReference type="EMBL" id="KNE62521.1"/>
    </source>
</evidence>
<dbReference type="PANTHER" id="PTHR45726:SF3">
    <property type="entry name" value="LEUKOTRIENE A-4 HYDROLASE"/>
    <property type="match status" value="1"/>
</dbReference>
<dbReference type="PANTHER" id="PTHR45726">
    <property type="entry name" value="LEUKOTRIENE A-4 HYDROLASE"/>
    <property type="match status" value="1"/>
</dbReference>
<feature type="binding site" evidence="10">
    <location>
        <begin position="140"/>
        <end position="142"/>
    </location>
    <ligand>
        <name>a peptide</name>
        <dbReference type="ChEBI" id="CHEBI:60466"/>
    </ligand>
</feature>
<dbReference type="Pfam" id="PF01433">
    <property type="entry name" value="Peptidase_M1"/>
    <property type="match status" value="1"/>
</dbReference>
<dbReference type="SUPFAM" id="SSF48371">
    <property type="entry name" value="ARM repeat"/>
    <property type="match status" value="1"/>
</dbReference>
<dbReference type="SUPFAM" id="SSF55486">
    <property type="entry name" value="Metalloproteases ('zincins'), catalytic domain"/>
    <property type="match status" value="1"/>
</dbReference>
<evidence type="ECO:0000256" key="5">
    <source>
        <dbReference type="ARBA" id="ARBA00022723"/>
    </source>
</evidence>
<feature type="active site" description="Proton donor" evidence="9">
    <location>
        <position position="388"/>
    </location>
</feature>
<feature type="binding site" evidence="11">
    <location>
        <position position="304"/>
    </location>
    <ligand>
        <name>Zn(2+)</name>
        <dbReference type="ChEBI" id="CHEBI:29105"/>
        <note>catalytic</note>
    </ligand>
</feature>
<dbReference type="STRING" id="578462.A0A0L0SJ47"/>
<evidence type="ECO:0000313" key="14">
    <source>
        <dbReference type="Proteomes" id="UP000054350"/>
    </source>
</evidence>
<comment type="similarity">
    <text evidence="2">Belongs to the peptidase M1 family.</text>
</comment>
<dbReference type="PRINTS" id="PR00756">
    <property type="entry name" value="ALADIPTASE"/>
</dbReference>
<dbReference type="GO" id="GO:0008270">
    <property type="term" value="F:zinc ion binding"/>
    <property type="evidence" value="ECO:0007669"/>
    <property type="project" value="InterPro"/>
</dbReference>
<evidence type="ECO:0000256" key="2">
    <source>
        <dbReference type="ARBA" id="ARBA00010136"/>
    </source>
</evidence>
<accession>A0A0L0SJ47</accession>